<evidence type="ECO:0000313" key="2">
    <source>
        <dbReference type="EMBL" id="MCW8107398.1"/>
    </source>
</evidence>
<protein>
    <submittedName>
        <fullName evidence="2">PilZ domain-containing protein</fullName>
    </submittedName>
</protein>
<dbReference type="Proteomes" id="UP001142810">
    <property type="component" value="Unassembled WGS sequence"/>
</dbReference>
<feature type="domain" description="PilZ" evidence="1">
    <location>
        <begin position="3"/>
        <end position="109"/>
    </location>
</feature>
<dbReference type="RefSeq" id="WP_265616092.1">
    <property type="nucleotide sequence ID" value="NZ_JAPFRD010000002.1"/>
</dbReference>
<dbReference type="Pfam" id="PF07238">
    <property type="entry name" value="PilZ"/>
    <property type="match status" value="1"/>
</dbReference>
<proteinExistence type="predicted"/>
<evidence type="ECO:0000259" key="1">
    <source>
        <dbReference type="Pfam" id="PF07238"/>
    </source>
</evidence>
<dbReference type="InterPro" id="IPR009875">
    <property type="entry name" value="PilZ_domain"/>
</dbReference>
<keyword evidence="3" id="KW-1185">Reference proteome</keyword>
<reference evidence="2" key="1">
    <citation type="submission" date="2022-11" db="EMBL/GenBank/DDBJ databases">
        <title>Alteromonas sp. nov., isolated from sea water of the Qingdao.</title>
        <authorList>
            <person name="Wang Q."/>
        </authorList>
    </citation>
    <scope>NUCLEOTIDE SEQUENCE</scope>
    <source>
        <strain evidence="2">ASW11-7</strain>
    </source>
</reference>
<dbReference type="EMBL" id="JAPFRD010000002">
    <property type="protein sequence ID" value="MCW8107398.1"/>
    <property type="molecule type" value="Genomic_DNA"/>
</dbReference>
<gene>
    <name evidence="2" type="ORF">OPS25_02635</name>
</gene>
<accession>A0ABT3P3R6</accession>
<sequence length="135" mass="15217">MTDKRQYQRITLGASGTLSHQDISIPVEVMDISLQGLRLKVNERTVEALPFDSHEPYVIEFQANADSPTITARLQQLYRLNHPRIEDTLIGCKVDHIDIEDLVVLRRLIQLNSGDNRLSDQDLNALIDGILAKSA</sequence>
<dbReference type="Gene3D" id="2.40.10.220">
    <property type="entry name" value="predicted glycosyltransferase like domains"/>
    <property type="match status" value="1"/>
</dbReference>
<name>A0ABT3P3R6_9ALTE</name>
<evidence type="ECO:0000313" key="3">
    <source>
        <dbReference type="Proteomes" id="UP001142810"/>
    </source>
</evidence>
<dbReference type="SUPFAM" id="SSF141371">
    <property type="entry name" value="PilZ domain-like"/>
    <property type="match status" value="1"/>
</dbReference>
<organism evidence="2 3">
    <name type="scientific">Alteromonas aquimaris</name>
    <dbReference type="NCBI Taxonomy" id="2998417"/>
    <lineage>
        <taxon>Bacteria</taxon>
        <taxon>Pseudomonadati</taxon>
        <taxon>Pseudomonadota</taxon>
        <taxon>Gammaproteobacteria</taxon>
        <taxon>Alteromonadales</taxon>
        <taxon>Alteromonadaceae</taxon>
        <taxon>Alteromonas/Salinimonas group</taxon>
        <taxon>Alteromonas</taxon>
    </lineage>
</organism>
<comment type="caution">
    <text evidence="2">The sequence shown here is derived from an EMBL/GenBank/DDBJ whole genome shotgun (WGS) entry which is preliminary data.</text>
</comment>